<comment type="similarity">
    <text evidence="1">Belongs to the phage and mitochondrial RNA polymerase family.</text>
</comment>
<dbReference type="PANTHER" id="PTHR10102">
    <property type="entry name" value="DNA-DIRECTED RNA POLYMERASE, MITOCHONDRIAL"/>
    <property type="match status" value="1"/>
</dbReference>
<proteinExistence type="inferred from homology"/>
<dbReference type="Gene3D" id="1.10.287.280">
    <property type="match status" value="1"/>
</dbReference>
<reference evidence="9 10" key="1">
    <citation type="journal article" date="2023" name="Elife">
        <title>Identification of key yeast species and microbe-microbe interactions impacting larval growth of Drosophila in the wild.</title>
        <authorList>
            <person name="Mure A."/>
            <person name="Sugiura Y."/>
            <person name="Maeda R."/>
            <person name="Honda K."/>
            <person name="Sakurai N."/>
            <person name="Takahashi Y."/>
            <person name="Watada M."/>
            <person name="Katoh T."/>
            <person name="Gotoh A."/>
            <person name="Gotoh Y."/>
            <person name="Taniguchi I."/>
            <person name="Nakamura K."/>
            <person name="Hayashi T."/>
            <person name="Katayama T."/>
            <person name="Uemura T."/>
            <person name="Hattori Y."/>
        </authorList>
    </citation>
    <scope>NUCLEOTIDE SEQUENCE [LARGE SCALE GENOMIC DNA]</scope>
    <source>
        <strain evidence="9 10">SB-73</strain>
    </source>
</reference>
<sequence length="1025" mass="117731">MQRPKWTIMQWHSHIYKFVPCNNKLLKLGKNPRKRVFTIEPDRPHEPNLNDFNSPMISESSITAFENILALKGNTLSIPALEECILYLVQHGGKLADVHRESLERLHRIGALRHLIIALRRNDYILSGKLFDYRSPLLILDSAYHELVDPPCNNHILNFRNIPPSEVPNREQKFRLCRSPGSLLRRDSCATVIPESIKSSKRPCKELNDTSHIPEFRKMQFMSTKNSFEICRANYFTRLQHNLNTCRGFVNSSVQNLYYRWAHELSYRNFTSDDEDMIFISKHLSYSEQCKIVSHYFANIVDLSIKKQFPIRLEELCKKLGERIEHGLLESVAKRLGLDFIHRKSEYVYSHLNHSGLDTFRIGAYWAQKAIDSCRYSQKYLDTVIDCKAFWNKTIPRGSKQRGIFLVDKRLLMKLKQRDDGISRNISISQLPLFVPPRPWTGLFSANTGPLTFDLKLAKGLSEEGKASISEAINMGNMNDCMKGLNKLQSQSWVVNEQVLNVIQFDYKNGYTMGIQTAKDKKKYILDALNIACALKTLPFYTPWYMDFRGRCYPKCNSPLSPMSQDNMRALFLFETPRKLNKDGLKWLEIHLANIYGAVQKASTFNERVQWTHSNYDNILKTAKDPLAANNSWWRQAKKPYQALSVCYELAKIYNTCKTPEEISQFESQLPVHIDGTSNGLQHLVALTKDENNSASVNLKLQTDIEDHSDSVWNYTCNDIYTSIRSKLPGKYTREEIKQTAMIFCFGGRYDSNALTHAFSKIFAKQKEAIEWIKDCCARILVAKRAHSNGASIAWTSPLGMPVVQPYVQPPYMAVETSLQTFYLESPHHQAAVNAKKQLNAIVPNFIHSLDASHMLLTAAMIPDGMNFCAIHDNFWTAAGDMSQLSHVTRQSFAKLHQRNILQDLKHEFIERYKGYCTLVKVYADSPLYETIIHSRNGTGAEEESKYLEKELYFYYDSLTNTLSACDKSTDITNIINERVDSNGIAQLGTKGAYVRAWMPLKFSNPPSMGTFNVDDVIHAKYFFS</sequence>
<evidence type="ECO:0000256" key="3">
    <source>
        <dbReference type="ARBA" id="ARBA00022478"/>
    </source>
</evidence>
<dbReference type="SUPFAM" id="SSF56672">
    <property type="entry name" value="DNA/RNA polymerases"/>
    <property type="match status" value="1"/>
</dbReference>
<dbReference type="AlphaFoldDB" id="A0AAV5RNY4"/>
<feature type="domain" description="DNA-directed RNA polymerase C-terminal" evidence="8">
    <location>
        <begin position="752"/>
        <end position="1025"/>
    </location>
</feature>
<dbReference type="InterPro" id="IPR046950">
    <property type="entry name" value="DNA-dir_Rpol_C_phage-type"/>
</dbReference>
<evidence type="ECO:0000256" key="7">
    <source>
        <dbReference type="ARBA" id="ARBA00048552"/>
    </source>
</evidence>
<evidence type="ECO:0000256" key="4">
    <source>
        <dbReference type="ARBA" id="ARBA00022679"/>
    </source>
</evidence>
<evidence type="ECO:0000256" key="2">
    <source>
        <dbReference type="ARBA" id="ARBA00012418"/>
    </source>
</evidence>
<dbReference type="GO" id="GO:0006390">
    <property type="term" value="P:mitochondrial transcription"/>
    <property type="evidence" value="ECO:0007669"/>
    <property type="project" value="TreeGrafter"/>
</dbReference>
<dbReference type="GO" id="GO:0003899">
    <property type="term" value="F:DNA-directed RNA polymerase activity"/>
    <property type="evidence" value="ECO:0007669"/>
    <property type="project" value="UniProtKB-EC"/>
</dbReference>
<evidence type="ECO:0000256" key="5">
    <source>
        <dbReference type="ARBA" id="ARBA00022695"/>
    </source>
</evidence>
<feature type="domain" description="DNA-directed RNA polymerase C-terminal" evidence="8">
    <location>
        <begin position="579"/>
        <end position="747"/>
    </location>
</feature>
<keyword evidence="6" id="KW-0804">Transcription</keyword>
<dbReference type="Pfam" id="PF00940">
    <property type="entry name" value="RNA_pol"/>
    <property type="match status" value="2"/>
</dbReference>
<dbReference type="Gene3D" id="3.30.70.370">
    <property type="match status" value="1"/>
</dbReference>
<evidence type="ECO:0000313" key="9">
    <source>
        <dbReference type="EMBL" id="GMM52967.1"/>
    </source>
</evidence>
<dbReference type="GO" id="GO:0003677">
    <property type="term" value="F:DNA binding"/>
    <property type="evidence" value="ECO:0007669"/>
    <property type="project" value="InterPro"/>
</dbReference>
<organism evidence="9 10">
    <name type="scientific">Starmerella bacillaris</name>
    <name type="common">Yeast</name>
    <name type="synonym">Candida zemplinina</name>
    <dbReference type="NCBI Taxonomy" id="1247836"/>
    <lineage>
        <taxon>Eukaryota</taxon>
        <taxon>Fungi</taxon>
        <taxon>Dikarya</taxon>
        <taxon>Ascomycota</taxon>
        <taxon>Saccharomycotina</taxon>
        <taxon>Dipodascomycetes</taxon>
        <taxon>Dipodascales</taxon>
        <taxon>Trichomonascaceae</taxon>
        <taxon>Starmerella</taxon>
    </lineage>
</organism>
<dbReference type="GO" id="GO:0034245">
    <property type="term" value="C:mitochondrial DNA-directed RNA polymerase complex"/>
    <property type="evidence" value="ECO:0007669"/>
    <property type="project" value="TreeGrafter"/>
</dbReference>
<dbReference type="PANTHER" id="PTHR10102:SF0">
    <property type="entry name" value="DNA-DIRECTED RNA POLYMERASE, MITOCHONDRIAL"/>
    <property type="match status" value="1"/>
</dbReference>
<keyword evidence="10" id="KW-1185">Reference proteome</keyword>
<evidence type="ECO:0000259" key="8">
    <source>
        <dbReference type="Pfam" id="PF00940"/>
    </source>
</evidence>
<dbReference type="EC" id="2.7.7.6" evidence="2"/>
<dbReference type="InterPro" id="IPR002092">
    <property type="entry name" value="DNA-dir_Rpol_phage-type"/>
</dbReference>
<keyword evidence="5" id="KW-0548">Nucleotidyltransferase</keyword>
<evidence type="ECO:0000256" key="6">
    <source>
        <dbReference type="ARBA" id="ARBA00023163"/>
    </source>
</evidence>
<protein>
    <recommendedName>
        <fullName evidence="2">DNA-directed RNA polymerase</fullName>
        <ecNumber evidence="2">2.7.7.6</ecNumber>
    </recommendedName>
</protein>
<comment type="caution">
    <text evidence="9">The sequence shown here is derived from an EMBL/GenBank/DDBJ whole genome shotgun (WGS) entry which is preliminary data.</text>
</comment>
<accession>A0AAV5RNY4</accession>
<gene>
    <name evidence="9" type="ORF">DASB73_039300</name>
</gene>
<dbReference type="Gene3D" id="1.10.1320.10">
    <property type="entry name" value="DNA-directed RNA polymerase, N-terminal domain"/>
    <property type="match status" value="1"/>
</dbReference>
<dbReference type="Proteomes" id="UP001362899">
    <property type="component" value="Unassembled WGS sequence"/>
</dbReference>
<evidence type="ECO:0000313" key="10">
    <source>
        <dbReference type="Proteomes" id="UP001362899"/>
    </source>
</evidence>
<dbReference type="EMBL" id="BTGC01000008">
    <property type="protein sequence ID" value="GMM52967.1"/>
    <property type="molecule type" value="Genomic_DNA"/>
</dbReference>
<keyword evidence="4" id="KW-0808">Transferase</keyword>
<evidence type="ECO:0000256" key="1">
    <source>
        <dbReference type="ARBA" id="ARBA00009493"/>
    </source>
</evidence>
<dbReference type="InterPro" id="IPR037159">
    <property type="entry name" value="RNA_POL_N_sf"/>
</dbReference>
<dbReference type="InterPro" id="IPR043502">
    <property type="entry name" value="DNA/RNA_pol_sf"/>
</dbReference>
<name>A0AAV5RNY4_STABA</name>
<keyword evidence="3" id="KW-0240">DNA-directed RNA polymerase</keyword>
<comment type="catalytic activity">
    <reaction evidence="7">
        <text>RNA(n) + a ribonucleoside 5'-triphosphate = RNA(n+1) + diphosphate</text>
        <dbReference type="Rhea" id="RHEA:21248"/>
        <dbReference type="Rhea" id="RHEA-COMP:14527"/>
        <dbReference type="Rhea" id="RHEA-COMP:17342"/>
        <dbReference type="ChEBI" id="CHEBI:33019"/>
        <dbReference type="ChEBI" id="CHEBI:61557"/>
        <dbReference type="ChEBI" id="CHEBI:140395"/>
        <dbReference type="EC" id="2.7.7.6"/>
    </reaction>
</comment>